<dbReference type="SUPFAM" id="SSF54593">
    <property type="entry name" value="Glyoxalase/Bleomycin resistance protein/Dihydroxybiphenyl dioxygenase"/>
    <property type="match status" value="1"/>
</dbReference>
<dbReference type="PANTHER" id="PTHR35908">
    <property type="entry name" value="HYPOTHETICAL FUSION PROTEIN"/>
    <property type="match status" value="1"/>
</dbReference>
<evidence type="ECO:0000313" key="2">
    <source>
        <dbReference type="EMBL" id="GAA5156893.1"/>
    </source>
</evidence>
<accession>A0ABP9Q4U5</accession>
<feature type="domain" description="VOC" evidence="1">
    <location>
        <begin position="4"/>
        <end position="115"/>
    </location>
</feature>
<keyword evidence="3" id="KW-1185">Reference proteome</keyword>
<name>A0ABP9Q4U5_9PSEU</name>
<comment type="caution">
    <text evidence="2">The sequence shown here is derived from an EMBL/GenBank/DDBJ whole genome shotgun (WGS) entry which is preliminary data.</text>
</comment>
<dbReference type="Gene3D" id="3.10.180.10">
    <property type="entry name" value="2,3-Dihydroxybiphenyl 1,2-Dioxygenase, domain 1"/>
    <property type="match status" value="1"/>
</dbReference>
<dbReference type="EMBL" id="BAABIB010000041">
    <property type="protein sequence ID" value="GAA5156893.1"/>
    <property type="molecule type" value="Genomic_DNA"/>
</dbReference>
<dbReference type="PROSITE" id="PS51819">
    <property type="entry name" value="VOC"/>
    <property type="match status" value="1"/>
</dbReference>
<dbReference type="PANTHER" id="PTHR35908:SF1">
    <property type="entry name" value="CONSERVED PROTEIN"/>
    <property type="match status" value="1"/>
</dbReference>
<dbReference type="InterPro" id="IPR037523">
    <property type="entry name" value="VOC_core"/>
</dbReference>
<reference evidence="3" key="1">
    <citation type="journal article" date="2019" name="Int. J. Syst. Evol. Microbiol.">
        <title>The Global Catalogue of Microorganisms (GCM) 10K type strain sequencing project: providing services to taxonomists for standard genome sequencing and annotation.</title>
        <authorList>
            <consortium name="The Broad Institute Genomics Platform"/>
            <consortium name="The Broad Institute Genome Sequencing Center for Infectious Disease"/>
            <person name="Wu L."/>
            <person name="Ma J."/>
        </authorList>
    </citation>
    <scope>NUCLEOTIDE SEQUENCE [LARGE SCALE GENOMIC DNA]</scope>
    <source>
        <strain evidence="3">JCM 18054</strain>
    </source>
</reference>
<gene>
    <name evidence="2" type="ORF">GCM10023214_15360</name>
</gene>
<dbReference type="RefSeq" id="WP_346053080.1">
    <property type="nucleotide sequence ID" value="NZ_BAABIB010000041.1"/>
</dbReference>
<evidence type="ECO:0000313" key="3">
    <source>
        <dbReference type="Proteomes" id="UP001500192"/>
    </source>
</evidence>
<organism evidence="2 3">
    <name type="scientific">Amycolatopsis dongchuanensis</name>
    <dbReference type="NCBI Taxonomy" id="1070866"/>
    <lineage>
        <taxon>Bacteria</taxon>
        <taxon>Bacillati</taxon>
        <taxon>Actinomycetota</taxon>
        <taxon>Actinomycetes</taxon>
        <taxon>Pseudonocardiales</taxon>
        <taxon>Pseudonocardiaceae</taxon>
        <taxon>Amycolatopsis</taxon>
    </lineage>
</organism>
<dbReference type="CDD" id="cd06587">
    <property type="entry name" value="VOC"/>
    <property type="match status" value="1"/>
</dbReference>
<proteinExistence type="predicted"/>
<dbReference type="Pfam" id="PF18029">
    <property type="entry name" value="Glyoxalase_6"/>
    <property type="match status" value="1"/>
</dbReference>
<dbReference type="InterPro" id="IPR041581">
    <property type="entry name" value="Glyoxalase_6"/>
</dbReference>
<protein>
    <submittedName>
        <fullName evidence="2">VOC family protein</fullName>
    </submittedName>
</protein>
<dbReference type="InterPro" id="IPR029068">
    <property type="entry name" value="Glyas_Bleomycin-R_OHBP_Dase"/>
</dbReference>
<sequence>MILELAMVTVDCADPRRLAAFWCGALGVRVDHDWGEFLVLTPARDGGVRLGFQRVPEERAGKNRLHLDLATPDRQGEVARLRGLGAEVVAEHEAPGMRWTVLTDPEGNEFCVGEGE</sequence>
<dbReference type="Proteomes" id="UP001500192">
    <property type="component" value="Unassembled WGS sequence"/>
</dbReference>
<evidence type="ECO:0000259" key="1">
    <source>
        <dbReference type="PROSITE" id="PS51819"/>
    </source>
</evidence>